<dbReference type="InterPro" id="IPR035965">
    <property type="entry name" value="PAS-like_dom_sf"/>
</dbReference>
<dbReference type="RefSeq" id="WP_289527638.1">
    <property type="nucleotide sequence ID" value="NZ_JAUDCK010000015.1"/>
</dbReference>
<dbReference type="Gene3D" id="3.30.450.20">
    <property type="entry name" value="PAS domain"/>
    <property type="match status" value="1"/>
</dbReference>
<comment type="caution">
    <text evidence="1">The sequence shown here is derived from an EMBL/GenBank/DDBJ whole genome shotgun (WGS) entry which is preliminary data.</text>
</comment>
<protein>
    <submittedName>
        <fullName evidence="1">PAS domain-containing protein</fullName>
    </submittedName>
</protein>
<evidence type="ECO:0000313" key="2">
    <source>
        <dbReference type="Proteomes" id="UP001529275"/>
    </source>
</evidence>
<dbReference type="SUPFAM" id="SSF55785">
    <property type="entry name" value="PYP-like sensor domain (PAS domain)"/>
    <property type="match status" value="1"/>
</dbReference>
<dbReference type="EMBL" id="JAUDCK010000015">
    <property type="protein sequence ID" value="MDM8195815.1"/>
    <property type="molecule type" value="Genomic_DNA"/>
</dbReference>
<gene>
    <name evidence="1" type="ORF">QUV98_05730</name>
</gene>
<accession>A0ABT7UI41</accession>
<dbReference type="Pfam" id="PF13596">
    <property type="entry name" value="PAS_10"/>
    <property type="match status" value="1"/>
</dbReference>
<sequence>MELTKDVLLGILDAYAYEIVFVDRNHIVQYMNKTAKQRYGQRVQIGQSLFQCHNENSRYKIEEFLMRADQGEEEMFELYNQKTGEREFFVPVRVDGKVIGYFERHEAPWDQEHPEIPVGEYWKRRE</sequence>
<reference evidence="1 2" key="2">
    <citation type="submission" date="2023-06" db="EMBL/GenBank/DDBJ databases">
        <authorList>
            <person name="Zeman M."/>
            <person name="Kubasova T."/>
            <person name="Jahodarova E."/>
            <person name="Nykrynova M."/>
            <person name="Rychlik I."/>
        </authorList>
    </citation>
    <scope>NUCLEOTIDE SEQUENCE [LARGE SCALE GENOMIC DNA]</scope>
    <source>
        <strain evidence="1 2">ET341</strain>
    </source>
</reference>
<name>A0ABT7UI41_9FIRM</name>
<proteinExistence type="predicted"/>
<keyword evidence="2" id="KW-1185">Reference proteome</keyword>
<evidence type="ECO:0000313" key="1">
    <source>
        <dbReference type="EMBL" id="MDM8195815.1"/>
    </source>
</evidence>
<dbReference type="Proteomes" id="UP001529275">
    <property type="component" value="Unassembled WGS sequence"/>
</dbReference>
<reference evidence="2" key="1">
    <citation type="submission" date="2023-06" db="EMBL/GenBank/DDBJ databases">
        <title>Identification and characterization of horizontal gene transfer across gut microbiota members of farm animals based on homology search.</title>
        <authorList>
            <person name="Zeman M."/>
            <person name="Kubasova T."/>
            <person name="Jahodarova E."/>
            <person name="Nykrynova M."/>
            <person name="Rychlik I."/>
        </authorList>
    </citation>
    <scope>NUCLEOTIDE SEQUENCE [LARGE SCALE GENOMIC DNA]</scope>
    <source>
        <strain evidence="2">ET341</strain>
    </source>
</reference>
<organism evidence="1 2">
    <name type="scientific">Massilimicrobiota timonensis</name>
    <dbReference type="NCBI Taxonomy" id="1776392"/>
    <lineage>
        <taxon>Bacteria</taxon>
        <taxon>Bacillati</taxon>
        <taxon>Bacillota</taxon>
        <taxon>Erysipelotrichia</taxon>
        <taxon>Erysipelotrichales</taxon>
        <taxon>Erysipelotrichaceae</taxon>
        <taxon>Massilimicrobiota</taxon>
    </lineage>
</organism>